<keyword evidence="9" id="KW-1185">Reference proteome</keyword>
<proteinExistence type="inferred from homology"/>
<dbReference type="InterPro" id="IPR017853">
    <property type="entry name" value="GH"/>
</dbReference>
<evidence type="ECO:0000256" key="2">
    <source>
        <dbReference type="ARBA" id="ARBA00022801"/>
    </source>
</evidence>
<evidence type="ECO:0000259" key="6">
    <source>
        <dbReference type="Pfam" id="PF13802"/>
    </source>
</evidence>
<evidence type="ECO:0000313" key="8">
    <source>
        <dbReference type="EMBL" id="MDC8787071.1"/>
    </source>
</evidence>
<protein>
    <submittedName>
        <fullName evidence="8">Alpha-xylosidase</fullName>
        <ecNumber evidence="8">3.2.1.177</ecNumber>
    </submittedName>
</protein>
<evidence type="ECO:0000259" key="5">
    <source>
        <dbReference type="Pfam" id="PF01055"/>
    </source>
</evidence>
<dbReference type="CDD" id="cd06593">
    <property type="entry name" value="GH31_xylosidase_YicI"/>
    <property type="match status" value="1"/>
</dbReference>
<comment type="caution">
    <text evidence="8">The sequence shown here is derived from an EMBL/GenBank/DDBJ whole genome shotgun (WGS) entry which is preliminary data.</text>
</comment>
<dbReference type="InterPro" id="IPR013780">
    <property type="entry name" value="Glyco_hydro_b"/>
</dbReference>
<dbReference type="SUPFAM" id="SSF51011">
    <property type="entry name" value="Glycosyl hydrolase domain"/>
    <property type="match status" value="1"/>
</dbReference>
<sequence>MKFTDGQWMLQPGVTAHYAAQAYDVEVAGDQLVVLATTRPIRHRGDTLQGPTLTVTLSSPLPGVIRVQVQHYAEADAPRLHIPMPGATRPTVTIENGTDRAVLRSGGLSVEVNKAEGWSLIFREGDRVLTRSDWRGLGYVQWADKGNFVHEQLSLGVGENVYGLGERFTPWVKNGQVVENSNRDGGTACEQAYKSVPFYLTSKGYGVLVNEAGPVSFEVASEKVARVQFSREGESLDYMVIQGPTQKDVLQRLTALTGRAALPPAWSFGLWLTTSFTTNYDEATTTSFIDEMKRRELPLSVFHFDCFWMREFQWCDFEWDRRQFPEPEAMLRRLAERGLKISLWINPYIAQKSPLFAEGAREGYFIKRSNGRVWQTDLWQPGMAIVDFTNPAAITWYQGHLRRLLAMGVDCFKTDFGERIPDTGVVYHDGSDPVEMHNLYALRYNEVVYQLIQEVRGVDDAVVFARSTYASGQRFPVHWGGDCWSNFESMAESLRGGLSLTSCGFAFWSHDIGGFEGNPPPAVYKRWIQFGLLSSHSRLHGSSFYRVPWLVDEESCVVLQAFTRLKHRLMPYLYAKAIEATQTGVPMMRSMVLEHPQDPACASLDRQYHLGESLLVAPIFTESGEVDFYLPQGTGEGRWTHLLSGQTVPGGRWHQEAHDFLSLPLYVAPNTVLPWGAETERPDYDYTKGLTLRVFALADGATTSFEVASVQGQIAARGTVHRQGPCYTTSITEGTLQDWCLEVDGQRSSVQASANSLVWQP</sequence>
<dbReference type="EC" id="3.2.1.177" evidence="8"/>
<dbReference type="Pfam" id="PF21365">
    <property type="entry name" value="Glyco_hydro_31_3rd"/>
    <property type="match status" value="1"/>
</dbReference>
<gene>
    <name evidence="8" type="primary">yicI</name>
    <name evidence="8" type="ORF">PRZ01_17915</name>
</gene>
<evidence type="ECO:0000313" key="9">
    <source>
        <dbReference type="Proteomes" id="UP001219862"/>
    </source>
</evidence>
<dbReference type="InterPro" id="IPR050985">
    <property type="entry name" value="Alpha-glycosidase_related"/>
</dbReference>
<accession>A0ABT5KZ32</accession>
<dbReference type="PANTHER" id="PTHR43053">
    <property type="entry name" value="GLYCOSIDASE FAMILY 31"/>
    <property type="match status" value="1"/>
</dbReference>
<evidence type="ECO:0000259" key="7">
    <source>
        <dbReference type="Pfam" id="PF21365"/>
    </source>
</evidence>
<dbReference type="InterPro" id="IPR025887">
    <property type="entry name" value="Glyco_hydro_31_N_dom"/>
</dbReference>
<dbReference type="Gene3D" id="3.20.20.80">
    <property type="entry name" value="Glycosidases"/>
    <property type="match status" value="1"/>
</dbReference>
<dbReference type="Gene3D" id="2.60.40.1760">
    <property type="entry name" value="glycosyl hydrolase (family 31)"/>
    <property type="match status" value="1"/>
</dbReference>
<dbReference type="EMBL" id="JAQQXS010000020">
    <property type="protein sequence ID" value="MDC8787071.1"/>
    <property type="molecule type" value="Genomic_DNA"/>
</dbReference>
<dbReference type="CDD" id="cd14752">
    <property type="entry name" value="GH31_N"/>
    <property type="match status" value="1"/>
</dbReference>
<dbReference type="PANTHER" id="PTHR43053:SF4">
    <property type="entry name" value="MYOGENESIS-REGULATING GLYCOSIDASE"/>
    <property type="match status" value="1"/>
</dbReference>
<feature type="domain" description="Glycoside hydrolase family 31 TIM barrel" evidence="5">
    <location>
        <begin position="261"/>
        <end position="575"/>
    </location>
</feature>
<organism evidence="8 9">
    <name type="scientific">Roseateles koreensis</name>
    <dbReference type="NCBI Taxonomy" id="2987526"/>
    <lineage>
        <taxon>Bacteria</taxon>
        <taxon>Pseudomonadati</taxon>
        <taxon>Pseudomonadota</taxon>
        <taxon>Betaproteobacteria</taxon>
        <taxon>Burkholderiales</taxon>
        <taxon>Sphaerotilaceae</taxon>
        <taxon>Roseateles</taxon>
    </lineage>
</organism>
<dbReference type="InterPro" id="IPR000322">
    <property type="entry name" value="Glyco_hydro_31_TIM"/>
</dbReference>
<dbReference type="GO" id="GO:0061634">
    <property type="term" value="F:alpha-D-xyloside xylohydrolase"/>
    <property type="evidence" value="ECO:0007669"/>
    <property type="project" value="UniProtKB-EC"/>
</dbReference>
<evidence type="ECO:0000256" key="3">
    <source>
        <dbReference type="ARBA" id="ARBA00023295"/>
    </source>
</evidence>
<dbReference type="SUPFAM" id="SSF51445">
    <property type="entry name" value="(Trans)glycosidases"/>
    <property type="match status" value="1"/>
</dbReference>
<dbReference type="NCBIfam" id="NF007940">
    <property type="entry name" value="PRK10658.1"/>
    <property type="match status" value="1"/>
</dbReference>
<dbReference type="SUPFAM" id="SSF117125">
    <property type="entry name" value="Putative glucosidase YicI, C-terminal domain"/>
    <property type="match status" value="1"/>
</dbReference>
<evidence type="ECO:0000256" key="1">
    <source>
        <dbReference type="ARBA" id="ARBA00007806"/>
    </source>
</evidence>
<dbReference type="Pfam" id="PF01055">
    <property type="entry name" value="Glyco_hydro_31_2nd"/>
    <property type="match status" value="1"/>
</dbReference>
<feature type="domain" description="Glycosyl hydrolase family 31 C-terminal" evidence="7">
    <location>
        <begin position="584"/>
        <end position="673"/>
    </location>
</feature>
<dbReference type="Proteomes" id="UP001219862">
    <property type="component" value="Unassembled WGS sequence"/>
</dbReference>
<dbReference type="SUPFAM" id="SSF74650">
    <property type="entry name" value="Galactose mutarotase-like"/>
    <property type="match status" value="1"/>
</dbReference>
<comment type="similarity">
    <text evidence="1 4">Belongs to the glycosyl hydrolase 31 family.</text>
</comment>
<keyword evidence="2 4" id="KW-0378">Hydrolase</keyword>
<dbReference type="InterPro" id="IPR048395">
    <property type="entry name" value="Glyco_hydro_31_C"/>
</dbReference>
<dbReference type="Pfam" id="PF13802">
    <property type="entry name" value="Gal_mutarotas_2"/>
    <property type="match status" value="1"/>
</dbReference>
<dbReference type="Gene3D" id="2.60.40.1180">
    <property type="entry name" value="Golgi alpha-mannosidase II"/>
    <property type="match status" value="2"/>
</dbReference>
<dbReference type="InterPro" id="IPR011013">
    <property type="entry name" value="Gal_mutarotase_sf_dom"/>
</dbReference>
<keyword evidence="3 4" id="KW-0326">Glycosidase</keyword>
<reference evidence="8 9" key="1">
    <citation type="submission" date="2022-10" db="EMBL/GenBank/DDBJ databases">
        <title>paucibacter sp. hw8 Genome sequencing.</title>
        <authorList>
            <person name="Park S."/>
        </authorList>
    </citation>
    <scope>NUCLEOTIDE SEQUENCE [LARGE SCALE GENOMIC DNA]</scope>
    <source>
        <strain evidence="9">hw8</strain>
    </source>
</reference>
<evidence type="ECO:0000256" key="4">
    <source>
        <dbReference type="RuleBase" id="RU361185"/>
    </source>
</evidence>
<name>A0ABT5KZ32_9BURK</name>
<feature type="domain" description="Glycoside hydrolase family 31 N-terminal" evidence="6">
    <location>
        <begin position="55"/>
        <end position="218"/>
    </location>
</feature>
<dbReference type="RefSeq" id="WP_273598211.1">
    <property type="nucleotide sequence ID" value="NZ_JAQQXS010000020.1"/>
</dbReference>